<feature type="domain" description="AAA-ATPase-like" evidence="1">
    <location>
        <begin position="6"/>
        <end position="232"/>
    </location>
</feature>
<dbReference type="Pfam" id="PF08011">
    <property type="entry name" value="PDDEXK_9"/>
    <property type="match status" value="1"/>
</dbReference>
<dbReference type="Pfam" id="PF09820">
    <property type="entry name" value="AAA-ATPase_like"/>
    <property type="match status" value="1"/>
</dbReference>
<comment type="caution">
    <text evidence="2">The sequence shown here is derived from an EMBL/GenBank/DDBJ whole genome shotgun (WGS) entry which is preliminary data.</text>
</comment>
<organism evidence="2 3">
    <name type="scientific">Sorangium cellulosum</name>
    <name type="common">Polyangium cellulosum</name>
    <dbReference type="NCBI Taxonomy" id="56"/>
    <lineage>
        <taxon>Bacteria</taxon>
        <taxon>Pseudomonadati</taxon>
        <taxon>Myxococcota</taxon>
        <taxon>Polyangia</taxon>
        <taxon>Polyangiales</taxon>
        <taxon>Polyangiaceae</taxon>
        <taxon>Sorangium</taxon>
    </lineage>
</organism>
<protein>
    <recommendedName>
        <fullName evidence="1">AAA-ATPase-like domain-containing protein</fullName>
    </recommendedName>
</protein>
<gene>
    <name evidence="2" type="ORF">BE08_14655</name>
</gene>
<sequence>MSIQVPIGIDDFRRLRELGLEYVDKSHLIQELLDRPGTEVVLLPRPRRFGKTLNLSMLRCFFERSPEDLSPLFRDLRVWQAGEPYRAHFQRYPVIHLTFKGVKAECLDAFWEGVHDRIARLFDEHRDLLDGDTLSDREARRYRAVLDGTAGRVAYETALLDLSSYLRRRHGERVLILLDEYDEPLHAAYVHGHAAQVIGFFRAFLTEGLKGNPHLFKAVLTGVLRVARESIFSGLNNVAVYSLLAPEFDTCFGFTEPEVEALLARSGRPERLLSLRAWYNGYLFGNTVVYNPWSVLNFLSREDGEPQPYWVNTSSNDLVREQLERRALALEPAFAALLDGGSVERVLDESVPLGELDRSDEVLWSLLVFTGYLRAEKRSRGPMEQPSHLLSIPNREVRGVYTTTFRRWLGARLERQSGGLDRLLGALLAGDAARFEAQLQAFATDVLSYHDAARPDPEQVVQGSVLGLLAALEPEYQVRSNRESGRGRPDVIIRPAQPGRPGVVLELKVARGGKALEQALEEGIEQIRRNDHAAELRAAGAAPIHALAVAFDGKVVRAARAPDVGGP</sequence>
<name>A0A150PT36_SORCE</name>
<proteinExistence type="predicted"/>
<evidence type="ECO:0000259" key="1">
    <source>
        <dbReference type="Pfam" id="PF09820"/>
    </source>
</evidence>
<accession>A0A150PT36</accession>
<dbReference type="PANTHER" id="PTHR34825">
    <property type="entry name" value="CONSERVED PROTEIN, WITH A WEAK D-GALACTARATE DEHYDRATASE/ALTRONATE HYDROLASE DOMAIN"/>
    <property type="match status" value="1"/>
</dbReference>
<dbReference type="PANTHER" id="PTHR34825:SF1">
    <property type="entry name" value="AAA-ATPASE-LIKE DOMAIN-CONTAINING PROTEIN"/>
    <property type="match status" value="1"/>
</dbReference>
<dbReference type="AlphaFoldDB" id="A0A150PT36"/>
<dbReference type="EMBL" id="JELY01000591">
    <property type="protein sequence ID" value="KYF58832.1"/>
    <property type="molecule type" value="Genomic_DNA"/>
</dbReference>
<evidence type="ECO:0000313" key="2">
    <source>
        <dbReference type="EMBL" id="KYF58832.1"/>
    </source>
</evidence>
<dbReference type="InterPro" id="IPR012547">
    <property type="entry name" value="PDDEXK_9"/>
</dbReference>
<dbReference type="InterPro" id="IPR018631">
    <property type="entry name" value="AAA-ATPase-like_dom"/>
</dbReference>
<reference evidence="2 3" key="1">
    <citation type="submission" date="2014-02" db="EMBL/GenBank/DDBJ databases">
        <title>The small core and large imbalanced accessory genome model reveals a collaborative survival strategy of Sorangium cellulosum strains in nature.</title>
        <authorList>
            <person name="Han K."/>
            <person name="Peng R."/>
            <person name="Blom J."/>
            <person name="Li Y.-Z."/>
        </authorList>
    </citation>
    <scope>NUCLEOTIDE SEQUENCE [LARGE SCALE GENOMIC DNA]</scope>
    <source>
        <strain evidence="2 3">So0157-25</strain>
    </source>
</reference>
<evidence type="ECO:0000313" key="3">
    <source>
        <dbReference type="Proteomes" id="UP000075420"/>
    </source>
</evidence>
<dbReference type="Proteomes" id="UP000075420">
    <property type="component" value="Unassembled WGS sequence"/>
</dbReference>